<feature type="compositionally biased region" description="Basic residues" evidence="1">
    <location>
        <begin position="115"/>
        <end position="134"/>
    </location>
</feature>
<accession>A0A803Q842</accession>
<reference evidence="2" key="2">
    <citation type="submission" date="2021-03" db="UniProtKB">
        <authorList>
            <consortium name="EnsemblPlants"/>
        </authorList>
    </citation>
    <scope>IDENTIFICATION</scope>
</reference>
<sequence length="616" mass="69851">MKIGITSSHASLEISSIATEMANSHFLAGACELITRSRWSDRGGELRPAVTGRENERGELSSVRRLGRLRQGGGADLQLSSGIVEAMGETVEGGGWFWLGEGSCPVGALEVRAMAKTRSKTQGKSKNSAKKVRKKGADSESDAIRTKSIDAQSLKQSEGTSKVKITLDDIEEEDKIDKVRMLTYGVFIIRFNSMEYRDQVLNGTEVTLQNCRPAWYPIMVDSVTRERDRLNFARVLVEVLMKQDFPSMLKFEDEFGKNSQKVGTKQEWVIKEDRRKEKPATDDEGFLVVSKGKKIKEQKKEVSETKISNGFQVLADVADGNEGTIVQEPKGSCLFFPNGIVEKKPFKYFRMWKSHPEYDKRVAEVWRKAKNELDEVQGKLQEEPLNAMLHELELAARNVFLTAQQNYQSFMQLKAKISWIQDGYSNTSLFHASIKQRNMQNQVYSIENDTGIRVFEPDQVISAFISYYKSLLGSKMANRKKVSSKVLSRGPMLSSEQAAMLTRPRWILKLLFQDNWELMGEDLYRAVTSFLDSCKILKEINTTVLTMVPKMKCPNIIKDFRPITCCNVIYKIATKLLCSRIKCVLPELVSSSQGGFIQGRFIEHNIMICQDLVRHY</sequence>
<evidence type="ECO:0000313" key="3">
    <source>
        <dbReference type="Proteomes" id="UP000596661"/>
    </source>
</evidence>
<dbReference type="Gramene" id="evm.model.08.1258">
    <property type="protein sequence ID" value="cds.evm.model.08.1258"/>
    <property type="gene ID" value="evm.TU.08.1258"/>
</dbReference>
<dbReference type="InterPro" id="IPR052343">
    <property type="entry name" value="Retrotransposon-Effector_Assoc"/>
</dbReference>
<organism evidence="2 3">
    <name type="scientific">Cannabis sativa</name>
    <name type="common">Hemp</name>
    <name type="synonym">Marijuana</name>
    <dbReference type="NCBI Taxonomy" id="3483"/>
    <lineage>
        <taxon>Eukaryota</taxon>
        <taxon>Viridiplantae</taxon>
        <taxon>Streptophyta</taxon>
        <taxon>Embryophyta</taxon>
        <taxon>Tracheophyta</taxon>
        <taxon>Spermatophyta</taxon>
        <taxon>Magnoliopsida</taxon>
        <taxon>eudicotyledons</taxon>
        <taxon>Gunneridae</taxon>
        <taxon>Pentapetalae</taxon>
        <taxon>rosids</taxon>
        <taxon>fabids</taxon>
        <taxon>Rosales</taxon>
        <taxon>Cannabaceae</taxon>
        <taxon>Cannabis</taxon>
    </lineage>
</organism>
<keyword evidence="3" id="KW-1185">Reference proteome</keyword>
<evidence type="ECO:0000313" key="2">
    <source>
        <dbReference type="EnsemblPlants" id="cds.evm.model.08.1258"/>
    </source>
</evidence>
<dbReference type="EMBL" id="UZAU01000706">
    <property type="status" value="NOT_ANNOTATED_CDS"/>
    <property type="molecule type" value="Genomic_DNA"/>
</dbReference>
<feature type="region of interest" description="Disordered" evidence="1">
    <location>
        <begin position="115"/>
        <end position="144"/>
    </location>
</feature>
<evidence type="ECO:0008006" key="4">
    <source>
        <dbReference type="Google" id="ProtNLM"/>
    </source>
</evidence>
<dbReference type="PANTHER" id="PTHR46890">
    <property type="entry name" value="NON-LTR RETROLELEMENT REVERSE TRANSCRIPTASE-LIKE PROTEIN-RELATED"/>
    <property type="match status" value="1"/>
</dbReference>
<dbReference type="AlphaFoldDB" id="A0A803Q842"/>
<dbReference type="EnsemblPlants" id="evm.model.08.1258">
    <property type="protein sequence ID" value="cds.evm.model.08.1258"/>
    <property type="gene ID" value="evm.TU.08.1258"/>
</dbReference>
<reference evidence="2" key="1">
    <citation type="submission" date="2018-11" db="EMBL/GenBank/DDBJ databases">
        <authorList>
            <person name="Grassa J C."/>
        </authorList>
    </citation>
    <scope>NUCLEOTIDE SEQUENCE [LARGE SCALE GENOMIC DNA]</scope>
</reference>
<dbReference type="PROSITE" id="PS51257">
    <property type="entry name" value="PROKAR_LIPOPROTEIN"/>
    <property type="match status" value="1"/>
</dbReference>
<dbReference type="Proteomes" id="UP000596661">
    <property type="component" value="Chromosome 8"/>
</dbReference>
<dbReference type="PANTHER" id="PTHR46890:SF43">
    <property type="entry name" value="NON-LTR RETROELEMENT REVERSE TRANSCRIPTASE"/>
    <property type="match status" value="1"/>
</dbReference>
<feature type="compositionally biased region" description="Basic and acidic residues" evidence="1">
    <location>
        <begin position="135"/>
        <end position="144"/>
    </location>
</feature>
<proteinExistence type="predicted"/>
<evidence type="ECO:0000256" key="1">
    <source>
        <dbReference type="SAM" id="MobiDB-lite"/>
    </source>
</evidence>
<name>A0A803Q842_CANSA</name>
<protein>
    <recommendedName>
        <fullName evidence="4">Reverse transcriptase domain-containing protein</fullName>
    </recommendedName>
</protein>